<proteinExistence type="predicted"/>
<accession>G4ZVK5</accession>
<evidence type="ECO:0000313" key="2">
    <source>
        <dbReference type="Proteomes" id="UP000002640"/>
    </source>
</evidence>
<organism evidence="1 2">
    <name type="scientific">Phytophthora sojae (strain P6497)</name>
    <name type="common">Soybean stem and root rot agent</name>
    <name type="synonym">Phytophthora megasperma f. sp. glycines</name>
    <dbReference type="NCBI Taxonomy" id="1094619"/>
    <lineage>
        <taxon>Eukaryota</taxon>
        <taxon>Sar</taxon>
        <taxon>Stramenopiles</taxon>
        <taxon>Oomycota</taxon>
        <taxon>Peronosporomycetes</taxon>
        <taxon>Peronosporales</taxon>
        <taxon>Peronosporaceae</taxon>
        <taxon>Phytophthora</taxon>
    </lineage>
</organism>
<name>G4ZVK5_PHYSP</name>
<evidence type="ECO:0000313" key="1">
    <source>
        <dbReference type="EMBL" id="EGZ12244.1"/>
    </source>
</evidence>
<dbReference type="KEGG" id="psoj:PHYSODRAFT_515568"/>
<dbReference type="GeneID" id="20659693"/>
<gene>
    <name evidence="1" type="ORF">PHYSODRAFT_515568</name>
</gene>
<dbReference type="InParanoid" id="G4ZVK5"/>
<feature type="non-terminal residue" evidence="1">
    <location>
        <position position="1"/>
    </location>
</feature>
<dbReference type="AlphaFoldDB" id="G4ZVK5"/>
<protein>
    <submittedName>
        <fullName evidence="1">Uncharacterized protein</fullName>
    </submittedName>
</protein>
<dbReference type="OMA" id="YVPVNTY"/>
<dbReference type="Proteomes" id="UP000002640">
    <property type="component" value="Unassembled WGS sequence"/>
</dbReference>
<dbReference type="EMBL" id="JH159157">
    <property type="protein sequence ID" value="EGZ12244.1"/>
    <property type="molecule type" value="Genomic_DNA"/>
</dbReference>
<sequence>VARELRPTAEMALQFQSVVSGVLRSSVSCSLNDWKGSCLSNLEQIQRGELYVGSNTYEEGGHRVRVISTSQLEGFHSSLKNLLTRNVSIEVGSGILDWLIVKHNLSIGAKFGRNPPMNGVDLISAGHTALLCVTMVPISPQIEYVMQLFSSPLVAPQYRTETERDFDFDSWAQVFSLFEDKKDGGVAPSFGLEHTTVARAS</sequence>
<dbReference type="RefSeq" id="XP_009532577.1">
    <property type="nucleotide sequence ID" value="XM_009534282.1"/>
</dbReference>
<keyword evidence="2" id="KW-1185">Reference proteome</keyword>
<reference evidence="1 2" key="1">
    <citation type="journal article" date="2006" name="Science">
        <title>Phytophthora genome sequences uncover evolutionary origins and mechanisms of pathogenesis.</title>
        <authorList>
            <person name="Tyler B.M."/>
            <person name="Tripathy S."/>
            <person name="Zhang X."/>
            <person name="Dehal P."/>
            <person name="Jiang R.H."/>
            <person name="Aerts A."/>
            <person name="Arredondo F.D."/>
            <person name="Baxter L."/>
            <person name="Bensasson D."/>
            <person name="Beynon J.L."/>
            <person name="Chapman J."/>
            <person name="Damasceno C.M."/>
            <person name="Dorrance A.E."/>
            <person name="Dou D."/>
            <person name="Dickerman A.W."/>
            <person name="Dubchak I.L."/>
            <person name="Garbelotto M."/>
            <person name="Gijzen M."/>
            <person name="Gordon S.G."/>
            <person name="Govers F."/>
            <person name="Grunwald N.J."/>
            <person name="Huang W."/>
            <person name="Ivors K.L."/>
            <person name="Jones R.W."/>
            <person name="Kamoun S."/>
            <person name="Krampis K."/>
            <person name="Lamour K.H."/>
            <person name="Lee M.K."/>
            <person name="McDonald W.H."/>
            <person name="Medina M."/>
            <person name="Meijer H.J."/>
            <person name="Nordberg E.K."/>
            <person name="Maclean D.J."/>
            <person name="Ospina-Giraldo M.D."/>
            <person name="Morris P.F."/>
            <person name="Phuntumart V."/>
            <person name="Putnam N.H."/>
            <person name="Rash S."/>
            <person name="Rose J.K."/>
            <person name="Sakihama Y."/>
            <person name="Salamov A.A."/>
            <person name="Savidor A."/>
            <person name="Scheuring C.F."/>
            <person name="Smith B.M."/>
            <person name="Sobral B.W."/>
            <person name="Terry A."/>
            <person name="Torto-Alalibo T.A."/>
            <person name="Win J."/>
            <person name="Xu Z."/>
            <person name="Zhang H."/>
            <person name="Grigoriev I.V."/>
            <person name="Rokhsar D.S."/>
            <person name="Boore J.L."/>
        </authorList>
    </citation>
    <scope>NUCLEOTIDE SEQUENCE [LARGE SCALE GENOMIC DNA]</scope>
    <source>
        <strain evidence="1 2">P6497</strain>
    </source>
</reference>